<proteinExistence type="predicted"/>
<name>A0A0F9GDK2_9ZZZZ</name>
<gene>
    <name evidence="1" type="ORF">LCGC14_1923170</name>
</gene>
<protein>
    <submittedName>
        <fullName evidence="1">Uncharacterized protein</fullName>
    </submittedName>
</protein>
<reference evidence="1" key="1">
    <citation type="journal article" date="2015" name="Nature">
        <title>Complex archaea that bridge the gap between prokaryotes and eukaryotes.</title>
        <authorList>
            <person name="Spang A."/>
            <person name="Saw J.H."/>
            <person name="Jorgensen S.L."/>
            <person name="Zaremba-Niedzwiedzka K."/>
            <person name="Martijn J."/>
            <person name="Lind A.E."/>
            <person name="van Eijk R."/>
            <person name="Schleper C."/>
            <person name="Guy L."/>
            <person name="Ettema T.J."/>
        </authorList>
    </citation>
    <scope>NUCLEOTIDE SEQUENCE</scope>
</reference>
<organism evidence="1">
    <name type="scientific">marine sediment metagenome</name>
    <dbReference type="NCBI Taxonomy" id="412755"/>
    <lineage>
        <taxon>unclassified sequences</taxon>
        <taxon>metagenomes</taxon>
        <taxon>ecological metagenomes</taxon>
    </lineage>
</organism>
<comment type="caution">
    <text evidence="1">The sequence shown here is derived from an EMBL/GenBank/DDBJ whole genome shotgun (WGS) entry which is preliminary data.</text>
</comment>
<accession>A0A0F9GDK2</accession>
<dbReference type="EMBL" id="LAZR01020521">
    <property type="protein sequence ID" value="KKL88591.1"/>
    <property type="molecule type" value="Genomic_DNA"/>
</dbReference>
<evidence type="ECO:0000313" key="1">
    <source>
        <dbReference type="EMBL" id="KKL88591.1"/>
    </source>
</evidence>
<dbReference type="AlphaFoldDB" id="A0A0F9GDK2"/>
<sequence length="135" mass="16492">MDLSVECSHSRKPEWYYGYSYYNIACDTVTYSVFPLCLLHRVIRWVTFQWYRLLRNPMECGWYRRLYEELDRRADKRWKRYYKNKIEQIIRKHEWGDERVSQARRLSGAGPERRFESDRLHQTFPGSLIGKAPGC</sequence>